<dbReference type="SMART" id="SM00314">
    <property type="entry name" value="RA"/>
    <property type="match status" value="1"/>
</dbReference>
<dbReference type="GO" id="GO:0035024">
    <property type="term" value="P:negative regulation of Rho protein signal transduction"/>
    <property type="evidence" value="ECO:0007669"/>
    <property type="project" value="TreeGrafter"/>
</dbReference>
<dbReference type="SUPFAM" id="SSF54236">
    <property type="entry name" value="Ubiquitin-like"/>
    <property type="match status" value="1"/>
</dbReference>
<dbReference type="Gene3D" id="2.60.200.20">
    <property type="match status" value="1"/>
</dbReference>
<dbReference type="Proteomes" id="UP000694565">
    <property type="component" value="Unplaced"/>
</dbReference>
<dbReference type="AlphaFoldDB" id="A0A8C2WKX1"/>
<dbReference type="SUPFAM" id="SSF49879">
    <property type="entry name" value="SMAD/FHA domain"/>
    <property type="match status" value="1"/>
</dbReference>
<organism evidence="3 4">
    <name type="scientific">Cyclopterus lumpus</name>
    <name type="common">Lumpsucker</name>
    <dbReference type="NCBI Taxonomy" id="8103"/>
    <lineage>
        <taxon>Eukaryota</taxon>
        <taxon>Metazoa</taxon>
        <taxon>Chordata</taxon>
        <taxon>Craniata</taxon>
        <taxon>Vertebrata</taxon>
        <taxon>Euteleostomi</taxon>
        <taxon>Actinopterygii</taxon>
        <taxon>Neopterygii</taxon>
        <taxon>Teleostei</taxon>
        <taxon>Neoteleostei</taxon>
        <taxon>Acanthomorphata</taxon>
        <taxon>Eupercaria</taxon>
        <taxon>Perciformes</taxon>
        <taxon>Cottioidei</taxon>
        <taxon>Cottales</taxon>
        <taxon>Cyclopteridae</taxon>
        <taxon>Cyclopterus</taxon>
    </lineage>
</organism>
<dbReference type="GO" id="GO:0005911">
    <property type="term" value="C:cell-cell junction"/>
    <property type="evidence" value="ECO:0007669"/>
    <property type="project" value="TreeGrafter"/>
</dbReference>
<sequence length="767" mass="86161">MIYGKSKEPQLKSRCCHVSLTVIPTDALRADDPSELSNQITAPGILKIFGNEICEGAHYKSVLATTHSSAKELVKEALERYGLGQEEAESYVLCDTIGSTGDHRWRTEGFRVVSDNERPLILQSLWKPREGLARRFEIQRRSSIEEKTSRDKDTVTAGINAQARKLQKSRSRVTSTLIERTTGRGHKLWRSKSEMDLLDSDTEAKQDGDRDACRKDRSESLNQTLCGKSFFFFCTQDFVIYLLDGPDLAFGRQSDHEDDTKPDTLLFATDILLRHCHFHRHGVGGPTVLCPCPNAAVMRNGEALTKEVQLDPGDVIGMGQRYLFLFKDPFASAHKVRVGLFCDTCMTTSADLQSPRNRRLPFVKSPESHSTTLEYESEDQERVVKEIVALGRTSVKDGPPLTFAFLLCLCVQYSSTCLHTSDLRRLLLLIASAVQSAMWVSCGKKMISPPLYCSLSREGLRPLAVWMSNSLELLQFIQYQLPLILEWRTRKEQEQEDDEGGTDDDETLLALCLSGVRTASEETVAVLEEVIMLAFQQCVYYITKFLYPILPALLDCNPFRESARVPGSGGLQVPGEIQHLADVLTETWRLLRDCQLHPEISSQLVGYLFYFINASLFNSLMERGTSSEPGFYQWARGIRMRANLDLLLDWAHAAGLGELALEHTHTLSSAINLLATPRKNLLQTSWVSLRSDYPALSPAQLNHLLSLYSPTSPCRHTWNPSVHDRVAAHETGERSPSWSALLPITCFHTNTNRECANPEDSTLHFLS</sequence>
<dbReference type="GO" id="GO:0007165">
    <property type="term" value="P:signal transduction"/>
    <property type="evidence" value="ECO:0007669"/>
    <property type="project" value="InterPro"/>
</dbReference>
<dbReference type="PANTHER" id="PTHR16027:SF4">
    <property type="entry name" value="RAS-INTERACTING PROTEIN 1"/>
    <property type="match status" value="1"/>
</dbReference>
<keyword evidence="4" id="KW-1185">Reference proteome</keyword>
<dbReference type="SMART" id="SM01132">
    <property type="entry name" value="DIL"/>
    <property type="match status" value="1"/>
</dbReference>
<evidence type="ECO:0000313" key="4">
    <source>
        <dbReference type="Proteomes" id="UP000694565"/>
    </source>
</evidence>
<dbReference type="Ensembl" id="ENSCLMT00005003435.1">
    <property type="protein sequence ID" value="ENSCLMP00005003107.1"/>
    <property type="gene ID" value="ENSCLMG00005001817.1"/>
</dbReference>
<dbReference type="GO" id="GO:0051020">
    <property type="term" value="F:GTPase binding"/>
    <property type="evidence" value="ECO:0007669"/>
    <property type="project" value="TreeGrafter"/>
</dbReference>
<feature type="domain" description="Dilute" evidence="2">
    <location>
        <begin position="424"/>
        <end position="732"/>
    </location>
</feature>
<dbReference type="InterPro" id="IPR029071">
    <property type="entry name" value="Ubiquitin-like_domsf"/>
</dbReference>
<name>A0A8C2WKX1_CYCLU</name>
<dbReference type="PROSITE" id="PS50200">
    <property type="entry name" value="RA"/>
    <property type="match status" value="1"/>
</dbReference>
<dbReference type="Pfam" id="PF01843">
    <property type="entry name" value="DIL"/>
    <property type="match status" value="1"/>
</dbReference>
<evidence type="ECO:0000259" key="2">
    <source>
        <dbReference type="PROSITE" id="PS51126"/>
    </source>
</evidence>
<dbReference type="GeneTree" id="ENSGT00940000164726"/>
<protein>
    <submittedName>
        <fullName evidence="3">Si:ch211-176g6.2</fullName>
    </submittedName>
</protein>
<dbReference type="Pfam" id="PF00788">
    <property type="entry name" value="RA"/>
    <property type="match status" value="1"/>
</dbReference>
<dbReference type="PROSITE" id="PS51126">
    <property type="entry name" value="DILUTE"/>
    <property type="match status" value="1"/>
</dbReference>
<evidence type="ECO:0000259" key="1">
    <source>
        <dbReference type="PROSITE" id="PS50200"/>
    </source>
</evidence>
<proteinExistence type="predicted"/>
<reference evidence="3" key="2">
    <citation type="submission" date="2025-09" db="UniProtKB">
        <authorList>
            <consortium name="Ensembl"/>
        </authorList>
    </citation>
    <scope>IDENTIFICATION</scope>
</reference>
<dbReference type="PANTHER" id="PTHR16027">
    <property type="entry name" value="DILUTE DOMAIN-CONTAINING PROTEIN YPR089W"/>
    <property type="match status" value="1"/>
</dbReference>
<dbReference type="InterPro" id="IPR052072">
    <property type="entry name" value="Vascular_dev_regulator"/>
</dbReference>
<dbReference type="InterPro" id="IPR002710">
    <property type="entry name" value="Dilute_dom"/>
</dbReference>
<feature type="domain" description="Ras-associating" evidence="1">
    <location>
        <begin position="42"/>
        <end position="143"/>
    </location>
</feature>
<dbReference type="GO" id="GO:0001525">
    <property type="term" value="P:angiogenesis"/>
    <property type="evidence" value="ECO:0007669"/>
    <property type="project" value="TreeGrafter"/>
</dbReference>
<accession>A0A8C2WKX1</accession>
<dbReference type="InterPro" id="IPR000159">
    <property type="entry name" value="RA_dom"/>
</dbReference>
<dbReference type="InterPro" id="IPR008984">
    <property type="entry name" value="SMAD_FHA_dom_sf"/>
</dbReference>
<reference evidence="3" key="1">
    <citation type="submission" date="2025-08" db="UniProtKB">
        <authorList>
            <consortium name="Ensembl"/>
        </authorList>
    </citation>
    <scope>IDENTIFICATION</scope>
</reference>
<evidence type="ECO:0000313" key="3">
    <source>
        <dbReference type="Ensembl" id="ENSCLMP00005003107.1"/>
    </source>
</evidence>
<dbReference type="CDD" id="cd17116">
    <property type="entry name" value="RA_Radil_like"/>
    <property type="match status" value="1"/>
</dbReference>
<dbReference type="Gene3D" id="3.10.20.90">
    <property type="entry name" value="Phosphatidylinositol 3-kinase Catalytic Subunit, Chain A, domain 1"/>
    <property type="match status" value="1"/>
</dbReference>